<name>A0ABR0G1R2_9PEZI</name>
<feature type="region of interest" description="Disordered" evidence="7">
    <location>
        <begin position="1"/>
        <end position="67"/>
    </location>
</feature>
<dbReference type="PANTHER" id="PTHR12830">
    <property type="entry name" value="ANAPHASE-PROMOTING COMPLEX SUBUNIT 5"/>
    <property type="match status" value="1"/>
</dbReference>
<evidence type="ECO:0000259" key="8">
    <source>
        <dbReference type="Pfam" id="PF12862"/>
    </source>
</evidence>
<evidence type="ECO:0000256" key="3">
    <source>
        <dbReference type="ARBA" id="ARBA00022618"/>
    </source>
</evidence>
<evidence type="ECO:0000256" key="2">
    <source>
        <dbReference type="ARBA" id="ARBA00016066"/>
    </source>
</evidence>
<accession>A0ABR0G1R2</accession>
<dbReference type="InterPro" id="IPR037679">
    <property type="entry name" value="Apc5"/>
</dbReference>
<evidence type="ECO:0000256" key="5">
    <source>
        <dbReference type="ARBA" id="ARBA00022786"/>
    </source>
</evidence>
<dbReference type="InterPro" id="IPR026000">
    <property type="entry name" value="Apc5_dom"/>
</dbReference>
<keyword evidence="5" id="KW-0833">Ubl conjugation pathway</keyword>
<evidence type="ECO:0000256" key="7">
    <source>
        <dbReference type="SAM" id="MobiDB-lite"/>
    </source>
</evidence>
<evidence type="ECO:0000256" key="6">
    <source>
        <dbReference type="ARBA" id="ARBA00023306"/>
    </source>
</evidence>
<keyword evidence="4" id="KW-0498">Mitosis</keyword>
<dbReference type="Proteomes" id="UP001322138">
    <property type="component" value="Unassembled WGS sequence"/>
</dbReference>
<sequence length="908" mass="103140">MVESQISVHPATAPSLTERIRGRAQHSTQHQRQHQRQRQRQHQHQHQRQHQHQHHPRQPTPTPQTPSVLILSKTTTTTPLEGHTRPIMARFLTPAKIGLLALIELYVEGAVPNEGIIPVINFLASNLIDCDLSTAQSPNNNSNNNKNLTPADRWKKAESTLRLVTSIKDFETLLSPLAAADKLPGRRLWDRFLEKLWGLDSLHKLHEFFAAIPGLLCRTKEELRRLGLEDEEGELGGRTRLGRNSPFGAFVRRAHVEFVRLKFERVMELWRVFVRYRQPTAGYWARRHPQHGGRLSFDQVLTEAEGEWGQKETGELAVVAYGRMLLPAVGLLARGEGGMEGGETLPVSSDDVEGLLEFQIEQIQKYGNRIPPQIRDRFRNFLKGSHTVPSLSHYLNFSDAWRSGDFPTSFDYLHRYFDYTMQNRDRLFYQYALMNLAIVQSDFGCHKEAVATMLETVSTARENRDTTCLNFALNWFFHFGRAHPHLVRELENNSMLGSGKETLAFLRVKAKETGMWILWSSALQSEAKLCLANGESVAVAFEHMVRSSQLIVERNMKTMMGAQISMAIAMWDRLGLSSMASMACQVFLSCHARNSVFDDELKITCRLAGLLAGKGKYEEAFAMLESLDQNSLRSARPNQYWHLYRGLLKLRRDLHRNNLPAVDTLLAQLLQTGPEDAEPDTVFIIDTLHIEALVRRRDFDGAFTKIDNMMANLGENNRDVALRIRLLIAKAHLFDEINRPEKGFTIAMRATSMAWRALNIPLLWQAVGALANVLNSLSEFSAAAQLLLSVLPRVLETDVSFTAGTLYNLLADARMGQAGQFFCMAVSDESTELERQRGRRRQREMMMRAHAALESAYKYFERVEEVEKQAEVLAKMATVMRGLGDEGVGEGYAARYLSLRREVERVNG</sequence>
<keyword evidence="10" id="KW-1185">Reference proteome</keyword>
<protein>
    <recommendedName>
        <fullName evidence="2">Anaphase-promoting complex subunit 5</fullName>
    </recommendedName>
</protein>
<organism evidence="9 10">
    <name type="scientific">Podospora bellae-mahoneyi</name>
    <dbReference type="NCBI Taxonomy" id="2093777"/>
    <lineage>
        <taxon>Eukaryota</taxon>
        <taxon>Fungi</taxon>
        <taxon>Dikarya</taxon>
        <taxon>Ascomycota</taxon>
        <taxon>Pezizomycotina</taxon>
        <taxon>Sordariomycetes</taxon>
        <taxon>Sordariomycetidae</taxon>
        <taxon>Sordariales</taxon>
        <taxon>Podosporaceae</taxon>
        <taxon>Podospora</taxon>
    </lineage>
</organism>
<keyword evidence="6" id="KW-0131">Cell cycle</keyword>
<evidence type="ECO:0000313" key="10">
    <source>
        <dbReference type="Proteomes" id="UP001322138"/>
    </source>
</evidence>
<dbReference type="GeneID" id="87894823"/>
<keyword evidence="3" id="KW-0132">Cell division</keyword>
<comment type="similarity">
    <text evidence="1">Belongs to the APC5 family.</text>
</comment>
<evidence type="ECO:0000256" key="4">
    <source>
        <dbReference type="ARBA" id="ARBA00022776"/>
    </source>
</evidence>
<proteinExistence type="inferred from homology"/>
<evidence type="ECO:0000256" key="1">
    <source>
        <dbReference type="ARBA" id="ARBA00007450"/>
    </source>
</evidence>
<gene>
    <name evidence="9" type="primary">apc5</name>
    <name evidence="9" type="ORF">QC761_120560</name>
</gene>
<dbReference type="Pfam" id="PF12862">
    <property type="entry name" value="ANAPC5"/>
    <property type="match status" value="1"/>
</dbReference>
<evidence type="ECO:0000313" key="9">
    <source>
        <dbReference type="EMBL" id="KAK4649616.1"/>
    </source>
</evidence>
<dbReference type="EMBL" id="JAFFGZ010000001">
    <property type="protein sequence ID" value="KAK4649616.1"/>
    <property type="molecule type" value="Genomic_DNA"/>
</dbReference>
<comment type="caution">
    <text evidence="9">The sequence shown here is derived from an EMBL/GenBank/DDBJ whole genome shotgun (WGS) entry which is preliminary data.</text>
</comment>
<dbReference type="RefSeq" id="XP_062738591.1">
    <property type="nucleotide sequence ID" value="XM_062875341.1"/>
</dbReference>
<dbReference type="PANTHER" id="PTHR12830:SF9">
    <property type="entry name" value="ANAPHASE-PROMOTING COMPLEX SUBUNIT 5"/>
    <property type="match status" value="1"/>
</dbReference>
<feature type="compositionally biased region" description="Basic residues" evidence="7">
    <location>
        <begin position="29"/>
        <end position="57"/>
    </location>
</feature>
<reference evidence="9 10" key="1">
    <citation type="journal article" date="2023" name="bioRxiv">
        <title>High-quality genome assemblies of four members of thePodospora anserinaspecies complex.</title>
        <authorList>
            <person name="Ament-Velasquez S.L."/>
            <person name="Vogan A.A."/>
            <person name="Wallerman O."/>
            <person name="Hartmann F."/>
            <person name="Gautier V."/>
            <person name="Silar P."/>
            <person name="Giraud T."/>
            <person name="Johannesson H."/>
        </authorList>
    </citation>
    <scope>NUCLEOTIDE SEQUENCE [LARGE SCALE GENOMIC DNA]</scope>
    <source>
        <strain evidence="9 10">CBS 112042</strain>
    </source>
</reference>
<feature type="domain" description="Anaphase-promoting complex subunit 5" evidence="8">
    <location>
        <begin position="393"/>
        <end position="482"/>
    </location>
</feature>